<dbReference type="OrthoDB" id="9770553at2"/>
<protein>
    <submittedName>
        <fullName evidence="4">tRNA (Cmo5U34)-methyltransferase</fullName>
    </submittedName>
</protein>
<dbReference type="SUPFAM" id="SSF53335">
    <property type="entry name" value="S-adenosyl-L-methionine-dependent methyltransferases"/>
    <property type="match status" value="1"/>
</dbReference>
<keyword evidence="2 4" id="KW-0808">Transferase</keyword>
<keyword evidence="5" id="KW-1185">Reference proteome</keyword>
<dbReference type="GO" id="GO:0032259">
    <property type="term" value="P:methylation"/>
    <property type="evidence" value="ECO:0007669"/>
    <property type="project" value="UniProtKB-KW"/>
</dbReference>
<evidence type="ECO:0000259" key="3">
    <source>
        <dbReference type="Pfam" id="PF13649"/>
    </source>
</evidence>
<dbReference type="CDD" id="cd02440">
    <property type="entry name" value="AdoMet_MTases"/>
    <property type="match status" value="1"/>
</dbReference>
<dbReference type="PANTHER" id="PTHR43861">
    <property type="entry name" value="TRANS-ACONITATE 2-METHYLTRANSFERASE-RELATED"/>
    <property type="match status" value="1"/>
</dbReference>
<dbReference type="InterPro" id="IPR029063">
    <property type="entry name" value="SAM-dependent_MTases_sf"/>
</dbReference>
<dbReference type="AlphaFoldDB" id="A0A2U1BB62"/>
<dbReference type="PANTHER" id="PTHR43861:SF1">
    <property type="entry name" value="TRANS-ACONITATE 2-METHYLTRANSFERASE"/>
    <property type="match status" value="1"/>
</dbReference>
<dbReference type="GO" id="GO:0008168">
    <property type="term" value="F:methyltransferase activity"/>
    <property type="evidence" value="ECO:0007669"/>
    <property type="project" value="UniProtKB-KW"/>
</dbReference>
<accession>A0A2U1BB62</accession>
<comment type="caution">
    <text evidence="4">The sequence shown here is derived from an EMBL/GenBank/DDBJ whole genome shotgun (WGS) entry which is preliminary data.</text>
</comment>
<dbReference type="Proteomes" id="UP000245959">
    <property type="component" value="Unassembled WGS sequence"/>
</dbReference>
<feature type="domain" description="Methyltransferase" evidence="3">
    <location>
        <begin position="58"/>
        <end position="156"/>
    </location>
</feature>
<evidence type="ECO:0000313" key="5">
    <source>
        <dbReference type="Proteomes" id="UP000245959"/>
    </source>
</evidence>
<dbReference type="Gene3D" id="3.40.50.150">
    <property type="entry name" value="Vaccinia Virus protein VP39"/>
    <property type="match status" value="1"/>
</dbReference>
<dbReference type="EMBL" id="QEKH01000001">
    <property type="protein sequence ID" value="PVY45893.1"/>
    <property type="molecule type" value="Genomic_DNA"/>
</dbReference>
<dbReference type="GeneID" id="78293624"/>
<keyword evidence="1 4" id="KW-0489">Methyltransferase</keyword>
<reference evidence="4 5" key="1">
    <citation type="submission" date="2018-04" db="EMBL/GenBank/DDBJ databases">
        <title>Genomic Encyclopedia of Type Strains, Phase IV (KMG-IV): sequencing the most valuable type-strain genomes for metagenomic binning, comparative biology and taxonomic classification.</title>
        <authorList>
            <person name="Goeker M."/>
        </authorList>
    </citation>
    <scope>NUCLEOTIDE SEQUENCE [LARGE SCALE GENOMIC DNA]</scope>
    <source>
        <strain evidence="4 5">DSM 14823</strain>
    </source>
</reference>
<evidence type="ECO:0000256" key="1">
    <source>
        <dbReference type="ARBA" id="ARBA00022603"/>
    </source>
</evidence>
<gene>
    <name evidence="4" type="ORF">C8D82_10187</name>
</gene>
<proteinExistence type="predicted"/>
<name>A0A2U1BB62_9BACT</name>
<dbReference type="Pfam" id="PF13649">
    <property type="entry name" value="Methyltransf_25"/>
    <property type="match status" value="1"/>
</dbReference>
<dbReference type="RefSeq" id="WP_116882289.1">
    <property type="nucleotide sequence ID" value="NZ_CABMMC010000028.1"/>
</dbReference>
<organism evidence="4 5">
    <name type="scientific">Victivallis vadensis</name>
    <dbReference type="NCBI Taxonomy" id="172901"/>
    <lineage>
        <taxon>Bacteria</taxon>
        <taxon>Pseudomonadati</taxon>
        <taxon>Lentisphaerota</taxon>
        <taxon>Lentisphaeria</taxon>
        <taxon>Victivallales</taxon>
        <taxon>Victivallaceae</taxon>
        <taxon>Victivallis</taxon>
    </lineage>
</organism>
<evidence type="ECO:0000256" key="2">
    <source>
        <dbReference type="ARBA" id="ARBA00022679"/>
    </source>
</evidence>
<dbReference type="InterPro" id="IPR041698">
    <property type="entry name" value="Methyltransf_25"/>
</dbReference>
<sequence>MEPYRNKSSVEEIRERFEHDVERFSDLHTGQVSTVDAPLAMELITRAAAVATHPVRRILDIGCGAGNNTLKLLELAPGAECTLVDLAGAMVERAVERVKRAGAGKVTGIQGDFRETTLPERGFDVILAAAVLHHLRGDEDWERAFQKLYALTAPGGSVWITDLISHEIPAVERMMFDRYCGYLESVGGAEYRGKVAASIAKEDSPRPVTYQLELLRRSGFSRVELLHKNSSFAAFGAWKSI</sequence>
<evidence type="ECO:0000313" key="4">
    <source>
        <dbReference type="EMBL" id="PVY45893.1"/>
    </source>
</evidence>